<reference evidence="3" key="1">
    <citation type="journal article" date="2016" name="Genome Announc.">
        <title>Complete genome sequence of Alkaliphilus metalliredigens strain QYMF, an alkaliphilic and metal-reducing bacterium isolated from borax-contaminated leachate ponds.</title>
        <authorList>
            <person name="Hwang C."/>
            <person name="Copeland A."/>
            <person name="Lucas S."/>
            <person name="Lapidus A."/>
            <person name="Barry K."/>
            <person name="Detter J.C."/>
            <person name="Glavina Del Rio T."/>
            <person name="Hammon N."/>
            <person name="Israni S."/>
            <person name="Dalin E."/>
            <person name="Tice H."/>
            <person name="Pitluck S."/>
            <person name="Chertkov O."/>
            <person name="Brettin T."/>
            <person name="Bruce D."/>
            <person name="Han C."/>
            <person name="Schmutz J."/>
            <person name="Larimer F."/>
            <person name="Land M.L."/>
            <person name="Hauser L."/>
            <person name="Kyrpides N."/>
            <person name="Mikhailova N."/>
            <person name="Ye Q."/>
            <person name="Zhou J."/>
            <person name="Richardson P."/>
            <person name="Fields M.W."/>
        </authorList>
    </citation>
    <scope>NUCLEOTIDE SEQUENCE [LARGE SCALE GENOMIC DNA]</scope>
    <source>
        <strain evidence="3">QYMF</strain>
    </source>
</reference>
<protein>
    <submittedName>
        <fullName evidence="2">Cytoplasmic chaperone TorD family protein</fullName>
    </submittedName>
</protein>
<accession>A6TLZ1</accession>
<evidence type="ECO:0000313" key="2">
    <source>
        <dbReference type="EMBL" id="ABR47209.1"/>
    </source>
</evidence>
<gene>
    <name evidence="2" type="ordered locus">Amet_0992</name>
</gene>
<name>A6TLZ1_ALKMQ</name>
<dbReference type="PANTHER" id="PTHR34227:SF1">
    <property type="entry name" value="DIMETHYL SULFOXIDE REDUCTASE CHAPERONE-RELATED"/>
    <property type="match status" value="1"/>
</dbReference>
<keyword evidence="3" id="KW-1185">Reference proteome</keyword>
<dbReference type="EMBL" id="CP000724">
    <property type="protein sequence ID" value="ABR47209.1"/>
    <property type="molecule type" value="Genomic_DNA"/>
</dbReference>
<dbReference type="SUPFAM" id="SSF89155">
    <property type="entry name" value="TorD-like"/>
    <property type="match status" value="1"/>
</dbReference>
<dbReference type="Pfam" id="PF02613">
    <property type="entry name" value="Nitrate_red_del"/>
    <property type="match status" value="1"/>
</dbReference>
<dbReference type="OrthoDB" id="9795302at2"/>
<proteinExistence type="predicted"/>
<dbReference type="PANTHER" id="PTHR34227">
    <property type="entry name" value="CHAPERONE PROTEIN YCDY"/>
    <property type="match status" value="1"/>
</dbReference>
<dbReference type="HOGENOM" id="CLU_077650_0_2_9"/>
<dbReference type="AlphaFoldDB" id="A6TLZ1"/>
<dbReference type="InterPro" id="IPR020945">
    <property type="entry name" value="DMSO/NO3_reduct_chaperone"/>
</dbReference>
<evidence type="ECO:0000256" key="1">
    <source>
        <dbReference type="ARBA" id="ARBA00023186"/>
    </source>
</evidence>
<dbReference type="InterPro" id="IPR050289">
    <property type="entry name" value="TorD/DmsD_chaperones"/>
</dbReference>
<dbReference type="eggNOG" id="COG3381">
    <property type="taxonomic scope" value="Bacteria"/>
</dbReference>
<dbReference type="RefSeq" id="WP_012062251.1">
    <property type="nucleotide sequence ID" value="NC_009633.1"/>
</dbReference>
<dbReference type="Proteomes" id="UP000001572">
    <property type="component" value="Chromosome"/>
</dbReference>
<dbReference type="STRING" id="293826.Amet_0992"/>
<dbReference type="KEGG" id="amt:Amet_0992"/>
<evidence type="ECO:0000313" key="3">
    <source>
        <dbReference type="Proteomes" id="UP000001572"/>
    </source>
</evidence>
<dbReference type="Gene3D" id="1.10.3480.10">
    <property type="entry name" value="TorD-like"/>
    <property type="match status" value="1"/>
</dbReference>
<sequence>MENFQVHEQLRCAMYNLLAQCYKMPEIALKEEKVIETLGELLPLINDEAANYVKEMMVELSQEGKLEEIKKEYLKLFVGPKTLLAPPYGSLYLENKGQVMGPSTHDAMRMYHEAGLEKATDFREPPDHIRVELEFMYYLIANVIESCEDGNWDGAEKYVQLQLEFLTKHIGSWVRPFTQNVNQNAKTKFYQNLGLITEIFIRQECVKDSLAMKEEFIELKQSSNN</sequence>
<organism evidence="2 3">
    <name type="scientific">Alkaliphilus metalliredigens (strain QYMF)</name>
    <dbReference type="NCBI Taxonomy" id="293826"/>
    <lineage>
        <taxon>Bacteria</taxon>
        <taxon>Bacillati</taxon>
        <taxon>Bacillota</taxon>
        <taxon>Clostridia</taxon>
        <taxon>Peptostreptococcales</taxon>
        <taxon>Natronincolaceae</taxon>
        <taxon>Alkaliphilus</taxon>
    </lineage>
</organism>
<keyword evidence="1" id="KW-0143">Chaperone</keyword>
<dbReference type="InterPro" id="IPR036411">
    <property type="entry name" value="TorD-like_sf"/>
</dbReference>